<comment type="caution">
    <text evidence="2">The sequence shown here is derived from an EMBL/GenBank/DDBJ whole genome shotgun (WGS) entry which is preliminary data.</text>
</comment>
<dbReference type="AlphaFoldDB" id="A0A8T8T1M8"/>
<evidence type="ECO:0000313" key="4">
    <source>
        <dbReference type="Proteomes" id="UP000836402"/>
    </source>
</evidence>
<reference evidence="2" key="2">
    <citation type="journal article" date="2019" name="IMA Fungus">
        <title>Genome sequencing and comparison of five Tilletia species to identify candidate genes for the detection of regulated species infecting wheat.</title>
        <authorList>
            <person name="Nguyen H.D.T."/>
            <person name="Sultana T."/>
            <person name="Kesanakurti P."/>
            <person name="Hambleton S."/>
        </authorList>
    </citation>
    <scope>NUCLEOTIDE SEQUENCE</scope>
    <source>
        <strain evidence="2">DAOMC 238032</strain>
    </source>
</reference>
<reference evidence="2" key="1">
    <citation type="submission" date="2016-04" db="EMBL/GenBank/DDBJ databases">
        <authorList>
            <person name="Nguyen H.D."/>
            <person name="Kesanakurti P."/>
            <person name="Cullis J."/>
            <person name="Levesque C.A."/>
            <person name="Hambleton S."/>
        </authorList>
    </citation>
    <scope>NUCLEOTIDE SEQUENCE</scope>
    <source>
        <strain evidence="2">DAOMC 238032</strain>
    </source>
</reference>
<dbReference type="Proteomes" id="UP000836402">
    <property type="component" value="Unassembled WGS sequence"/>
</dbReference>
<name>A0A8T8T1M8_9BASI</name>
<evidence type="ECO:0000313" key="1">
    <source>
        <dbReference type="EMBL" id="CAD6914434.1"/>
    </source>
</evidence>
<reference evidence="1" key="3">
    <citation type="submission" date="2020-10" db="EMBL/GenBank/DDBJ databases">
        <authorList>
            <person name="Sedaghatjoo S."/>
        </authorList>
    </citation>
    <scope>NUCLEOTIDE SEQUENCE</scope>
    <source>
        <strain evidence="1">AZH3</strain>
    </source>
</reference>
<proteinExistence type="predicted"/>
<dbReference type="EMBL" id="CAJHJG010001758">
    <property type="protein sequence ID" value="CAD6914434.1"/>
    <property type="molecule type" value="Genomic_DNA"/>
</dbReference>
<keyword evidence="4" id="KW-1185">Reference proteome</keyword>
<organism evidence="2 3">
    <name type="scientific">Tilletia caries</name>
    <name type="common">wheat bunt fungus</name>
    <dbReference type="NCBI Taxonomy" id="13290"/>
    <lineage>
        <taxon>Eukaryota</taxon>
        <taxon>Fungi</taxon>
        <taxon>Dikarya</taxon>
        <taxon>Basidiomycota</taxon>
        <taxon>Ustilaginomycotina</taxon>
        <taxon>Exobasidiomycetes</taxon>
        <taxon>Tilletiales</taxon>
        <taxon>Tilletiaceae</taxon>
        <taxon>Tilletia</taxon>
    </lineage>
</organism>
<evidence type="ECO:0000313" key="2">
    <source>
        <dbReference type="EMBL" id="KAE8251924.1"/>
    </source>
</evidence>
<sequence length="117" mass="13019">MTEAVKPPTKKTPFNLTQYDKDRRPLEIMGATYFEGLSNDDLESQLNELNLDPLRHNQEHNFQLGMKDEDKEIFSMIGDTQTSYLSVGPEDDIWLERPVATTSVGGADATVGNTNGG</sequence>
<dbReference type="EMBL" id="LWDD02001166">
    <property type="protein sequence ID" value="KAE8251924.1"/>
    <property type="molecule type" value="Genomic_DNA"/>
</dbReference>
<evidence type="ECO:0000313" key="3">
    <source>
        <dbReference type="Proteomes" id="UP000077671"/>
    </source>
</evidence>
<gene>
    <name evidence="2" type="ORF">A4X03_0g6287</name>
    <name evidence="1" type="ORF">JKIAZH3_G1173</name>
</gene>
<accession>A0A8T8T1M8</accession>
<protein>
    <submittedName>
        <fullName evidence="2">Uncharacterized protein</fullName>
    </submittedName>
</protein>
<dbReference type="Proteomes" id="UP000077671">
    <property type="component" value="Unassembled WGS sequence"/>
</dbReference>